<dbReference type="InterPro" id="IPR000595">
    <property type="entry name" value="cNMP-bd_dom"/>
</dbReference>
<feature type="domain" description="HTH crp-type" evidence="5">
    <location>
        <begin position="148"/>
        <end position="221"/>
    </location>
</feature>
<dbReference type="InterPro" id="IPR018490">
    <property type="entry name" value="cNMP-bd_dom_sf"/>
</dbReference>
<dbReference type="SMART" id="SM00419">
    <property type="entry name" value="HTH_CRP"/>
    <property type="match status" value="1"/>
</dbReference>
<evidence type="ECO:0000256" key="3">
    <source>
        <dbReference type="ARBA" id="ARBA00023163"/>
    </source>
</evidence>
<dbReference type="InterPro" id="IPR012318">
    <property type="entry name" value="HTH_CRP"/>
</dbReference>
<dbReference type="EMBL" id="BMZQ01000002">
    <property type="protein sequence ID" value="GHD18747.1"/>
    <property type="molecule type" value="Genomic_DNA"/>
</dbReference>
<comment type="caution">
    <text evidence="6">The sequence shown here is derived from an EMBL/GenBank/DDBJ whole genome shotgun (WGS) entry which is preliminary data.</text>
</comment>
<organism evidence="6 7">
    <name type="scientific">Tianweitania populi</name>
    <dbReference type="NCBI Taxonomy" id="1607949"/>
    <lineage>
        <taxon>Bacteria</taxon>
        <taxon>Pseudomonadati</taxon>
        <taxon>Pseudomonadota</taxon>
        <taxon>Alphaproteobacteria</taxon>
        <taxon>Hyphomicrobiales</taxon>
        <taxon>Phyllobacteriaceae</taxon>
        <taxon>Tianweitania</taxon>
    </lineage>
</organism>
<dbReference type="GO" id="GO:0003677">
    <property type="term" value="F:DNA binding"/>
    <property type="evidence" value="ECO:0007669"/>
    <property type="project" value="UniProtKB-KW"/>
</dbReference>
<dbReference type="SUPFAM" id="SSF46785">
    <property type="entry name" value="Winged helix' DNA-binding domain"/>
    <property type="match status" value="1"/>
</dbReference>
<evidence type="ECO:0000256" key="2">
    <source>
        <dbReference type="ARBA" id="ARBA00023125"/>
    </source>
</evidence>
<dbReference type="InterPro" id="IPR036390">
    <property type="entry name" value="WH_DNA-bd_sf"/>
</dbReference>
<keyword evidence="3" id="KW-0804">Transcription</keyword>
<dbReference type="Proteomes" id="UP000630142">
    <property type="component" value="Unassembled WGS sequence"/>
</dbReference>
<dbReference type="InterPro" id="IPR014710">
    <property type="entry name" value="RmlC-like_jellyroll"/>
</dbReference>
<evidence type="ECO:0000259" key="5">
    <source>
        <dbReference type="PROSITE" id="PS51063"/>
    </source>
</evidence>
<dbReference type="AlphaFoldDB" id="A0A8J3GLF2"/>
<dbReference type="CDD" id="cd00038">
    <property type="entry name" value="CAP_ED"/>
    <property type="match status" value="1"/>
</dbReference>
<dbReference type="PROSITE" id="PS50042">
    <property type="entry name" value="CNMP_BINDING_3"/>
    <property type="match status" value="1"/>
</dbReference>
<accession>A0A8J3GLF2</accession>
<dbReference type="Gene3D" id="2.60.120.10">
    <property type="entry name" value="Jelly Rolls"/>
    <property type="match status" value="1"/>
</dbReference>
<keyword evidence="2" id="KW-0238">DNA-binding</keyword>
<keyword evidence="1" id="KW-0805">Transcription regulation</keyword>
<reference evidence="6" key="2">
    <citation type="submission" date="2020-09" db="EMBL/GenBank/DDBJ databases">
        <authorList>
            <person name="Sun Q."/>
            <person name="Kim S."/>
        </authorList>
    </citation>
    <scope>NUCLEOTIDE SEQUENCE</scope>
    <source>
        <strain evidence="6">KCTC 42249</strain>
    </source>
</reference>
<feature type="domain" description="Cyclic nucleotide-binding" evidence="4">
    <location>
        <begin position="14"/>
        <end position="102"/>
    </location>
</feature>
<protein>
    <submittedName>
        <fullName evidence="6">Transcriptional regulator</fullName>
    </submittedName>
</protein>
<evidence type="ECO:0000313" key="6">
    <source>
        <dbReference type="EMBL" id="GHD18747.1"/>
    </source>
</evidence>
<gene>
    <name evidence="6" type="primary">nnrR</name>
    <name evidence="6" type="ORF">GCM10016234_29630</name>
</gene>
<dbReference type="RefSeq" id="WP_189505163.1">
    <property type="nucleotide sequence ID" value="NZ_BMZQ01000002.1"/>
</dbReference>
<dbReference type="Gene3D" id="1.10.10.10">
    <property type="entry name" value="Winged helix-like DNA-binding domain superfamily/Winged helix DNA-binding domain"/>
    <property type="match status" value="1"/>
</dbReference>
<sequence>MSRLDPSLIRHLAIFQSLDDDALRAILAEASPRRVPKGTAMFEHGAEAHEFFLVLDGRLKVVKITPDGEQVLIRFVIPGEVCGMAVAIGKNTYPATALAATESLALAWPSAQWPKLCEKAPALAANAMQAFGQRLQEAHSRIAELSTEEVQRRVAHALLRLAGQAGTKVENGVLIDFPVTRQDLAEMTGTTLHTVSRIMSVWEASGLIEGGRQRLLLCDPHKLLVAAEGRASGD</sequence>
<dbReference type="InterPro" id="IPR036388">
    <property type="entry name" value="WH-like_DNA-bd_sf"/>
</dbReference>
<keyword evidence="7" id="KW-1185">Reference proteome</keyword>
<dbReference type="Pfam" id="PF13545">
    <property type="entry name" value="HTH_Crp_2"/>
    <property type="match status" value="1"/>
</dbReference>
<dbReference type="Pfam" id="PF00027">
    <property type="entry name" value="cNMP_binding"/>
    <property type="match status" value="1"/>
</dbReference>
<dbReference type="PANTHER" id="PTHR24567:SF28">
    <property type="entry name" value="LISTERIOLYSIN REGULATORY PROTEIN"/>
    <property type="match status" value="1"/>
</dbReference>
<dbReference type="PANTHER" id="PTHR24567">
    <property type="entry name" value="CRP FAMILY TRANSCRIPTIONAL REGULATORY PROTEIN"/>
    <property type="match status" value="1"/>
</dbReference>
<evidence type="ECO:0000313" key="7">
    <source>
        <dbReference type="Proteomes" id="UP000630142"/>
    </source>
</evidence>
<evidence type="ECO:0000256" key="1">
    <source>
        <dbReference type="ARBA" id="ARBA00023015"/>
    </source>
</evidence>
<dbReference type="SMART" id="SM00100">
    <property type="entry name" value="cNMP"/>
    <property type="match status" value="1"/>
</dbReference>
<dbReference type="GO" id="GO:0005829">
    <property type="term" value="C:cytosol"/>
    <property type="evidence" value="ECO:0007669"/>
    <property type="project" value="TreeGrafter"/>
</dbReference>
<proteinExistence type="predicted"/>
<dbReference type="InterPro" id="IPR050397">
    <property type="entry name" value="Env_Response_Regulators"/>
</dbReference>
<dbReference type="PRINTS" id="PR00034">
    <property type="entry name" value="HTHCRP"/>
</dbReference>
<reference evidence="6" key="1">
    <citation type="journal article" date="2014" name="Int. J. Syst. Evol. Microbiol.">
        <title>Complete genome sequence of Corynebacterium casei LMG S-19264T (=DSM 44701T), isolated from a smear-ripened cheese.</title>
        <authorList>
            <consortium name="US DOE Joint Genome Institute (JGI-PGF)"/>
            <person name="Walter F."/>
            <person name="Albersmeier A."/>
            <person name="Kalinowski J."/>
            <person name="Ruckert C."/>
        </authorList>
    </citation>
    <scope>NUCLEOTIDE SEQUENCE</scope>
    <source>
        <strain evidence="6">KCTC 42249</strain>
    </source>
</reference>
<dbReference type="PROSITE" id="PS51063">
    <property type="entry name" value="HTH_CRP_2"/>
    <property type="match status" value="1"/>
</dbReference>
<dbReference type="GO" id="GO:0003700">
    <property type="term" value="F:DNA-binding transcription factor activity"/>
    <property type="evidence" value="ECO:0007669"/>
    <property type="project" value="TreeGrafter"/>
</dbReference>
<evidence type="ECO:0000259" key="4">
    <source>
        <dbReference type="PROSITE" id="PS50042"/>
    </source>
</evidence>
<name>A0A8J3GLF2_9HYPH</name>
<dbReference type="SUPFAM" id="SSF51206">
    <property type="entry name" value="cAMP-binding domain-like"/>
    <property type="match status" value="1"/>
</dbReference>